<feature type="compositionally biased region" description="Acidic residues" evidence="1">
    <location>
        <begin position="1863"/>
        <end position="1878"/>
    </location>
</feature>
<dbReference type="PANTHER" id="PTHR48209:SF2">
    <property type="entry name" value="FI24008P1"/>
    <property type="match status" value="1"/>
</dbReference>
<accession>A0A0G4G8C9</accession>
<feature type="compositionally biased region" description="Basic residues" evidence="1">
    <location>
        <begin position="1479"/>
        <end position="1491"/>
    </location>
</feature>
<dbReference type="PANTHER" id="PTHR48209">
    <property type="entry name" value="AGL056WP"/>
    <property type="match status" value="1"/>
</dbReference>
<feature type="compositionally biased region" description="Acidic residues" evidence="1">
    <location>
        <begin position="2094"/>
        <end position="2107"/>
    </location>
</feature>
<gene>
    <name evidence="2" type="ORF">Cvel_4347</name>
</gene>
<organism evidence="2">
    <name type="scientific">Chromera velia CCMP2878</name>
    <dbReference type="NCBI Taxonomy" id="1169474"/>
    <lineage>
        <taxon>Eukaryota</taxon>
        <taxon>Sar</taxon>
        <taxon>Alveolata</taxon>
        <taxon>Colpodellida</taxon>
        <taxon>Chromeraceae</taxon>
        <taxon>Chromera</taxon>
    </lineage>
</organism>
<feature type="region of interest" description="Disordered" evidence="1">
    <location>
        <begin position="839"/>
        <end position="937"/>
    </location>
</feature>
<feature type="compositionally biased region" description="Acidic residues" evidence="1">
    <location>
        <begin position="1007"/>
        <end position="1016"/>
    </location>
</feature>
<feature type="region of interest" description="Disordered" evidence="1">
    <location>
        <begin position="1446"/>
        <end position="1513"/>
    </location>
</feature>
<feature type="compositionally biased region" description="Acidic residues" evidence="1">
    <location>
        <begin position="1957"/>
        <end position="1970"/>
    </location>
</feature>
<feature type="compositionally biased region" description="Acidic residues" evidence="1">
    <location>
        <begin position="1772"/>
        <end position="1785"/>
    </location>
</feature>
<feature type="compositionally biased region" description="Polar residues" evidence="1">
    <location>
        <begin position="120"/>
        <end position="130"/>
    </location>
</feature>
<protein>
    <submittedName>
        <fullName evidence="2">Uncharacterized protein</fullName>
    </submittedName>
</protein>
<feature type="compositionally biased region" description="Basic and acidic residues" evidence="1">
    <location>
        <begin position="611"/>
        <end position="620"/>
    </location>
</feature>
<feature type="compositionally biased region" description="Acidic residues" evidence="1">
    <location>
        <begin position="1911"/>
        <end position="1924"/>
    </location>
</feature>
<dbReference type="VEuPathDB" id="CryptoDB:Cvel_4347"/>
<feature type="region of interest" description="Disordered" evidence="1">
    <location>
        <begin position="542"/>
        <end position="598"/>
    </location>
</feature>
<feature type="compositionally biased region" description="Basic and acidic residues" evidence="1">
    <location>
        <begin position="898"/>
        <end position="923"/>
    </location>
</feature>
<feature type="compositionally biased region" description="Polar residues" evidence="1">
    <location>
        <begin position="1413"/>
        <end position="1424"/>
    </location>
</feature>
<feature type="compositionally biased region" description="Acidic residues" evidence="1">
    <location>
        <begin position="2326"/>
        <end position="2338"/>
    </location>
</feature>
<feature type="compositionally biased region" description="Acidic residues" evidence="1">
    <location>
        <begin position="1683"/>
        <end position="1694"/>
    </location>
</feature>
<feature type="compositionally biased region" description="Basic and acidic residues" evidence="1">
    <location>
        <begin position="1252"/>
        <end position="1261"/>
    </location>
</feature>
<feature type="region of interest" description="Disordered" evidence="1">
    <location>
        <begin position="611"/>
        <end position="637"/>
    </location>
</feature>
<feature type="compositionally biased region" description="Polar residues" evidence="1">
    <location>
        <begin position="1264"/>
        <end position="1275"/>
    </location>
</feature>
<evidence type="ECO:0000313" key="2">
    <source>
        <dbReference type="EMBL" id="CEM25090.1"/>
    </source>
</evidence>
<feature type="compositionally biased region" description="Basic residues" evidence="1">
    <location>
        <begin position="855"/>
        <end position="865"/>
    </location>
</feature>
<feature type="compositionally biased region" description="Acidic residues" evidence="1">
    <location>
        <begin position="172"/>
        <end position="182"/>
    </location>
</feature>
<feature type="compositionally biased region" description="Acidic residues" evidence="1">
    <location>
        <begin position="1099"/>
        <end position="1111"/>
    </location>
</feature>
<feature type="compositionally biased region" description="Basic and acidic residues" evidence="1">
    <location>
        <begin position="955"/>
        <end position="978"/>
    </location>
</feature>
<dbReference type="EMBL" id="CDMZ01000981">
    <property type="protein sequence ID" value="CEM25090.1"/>
    <property type="molecule type" value="Genomic_DNA"/>
</dbReference>
<feature type="compositionally biased region" description="Acidic residues" evidence="1">
    <location>
        <begin position="2048"/>
        <end position="2062"/>
    </location>
</feature>
<feature type="compositionally biased region" description="Polar residues" evidence="1">
    <location>
        <begin position="820"/>
        <end position="833"/>
    </location>
</feature>
<feature type="compositionally biased region" description="Acidic residues" evidence="1">
    <location>
        <begin position="1727"/>
        <end position="1738"/>
    </location>
</feature>
<feature type="region of interest" description="Disordered" evidence="1">
    <location>
        <begin position="1336"/>
        <end position="1429"/>
    </location>
</feature>
<name>A0A0G4G8C9_9ALVE</name>
<feature type="compositionally biased region" description="Polar residues" evidence="1">
    <location>
        <begin position="705"/>
        <end position="714"/>
    </location>
</feature>
<feature type="region of interest" description="Disordered" evidence="1">
    <location>
        <begin position="955"/>
        <end position="1317"/>
    </location>
</feature>
<feature type="compositionally biased region" description="Acidic residues" evidence="1">
    <location>
        <begin position="568"/>
        <end position="594"/>
    </location>
</feature>
<feature type="region of interest" description="Disordered" evidence="1">
    <location>
        <begin position="1529"/>
        <end position="1578"/>
    </location>
</feature>
<feature type="compositionally biased region" description="Basic residues" evidence="1">
    <location>
        <begin position="431"/>
        <end position="442"/>
    </location>
</feature>
<feature type="compositionally biased region" description="Basic and acidic residues" evidence="1">
    <location>
        <begin position="692"/>
        <end position="704"/>
    </location>
</feature>
<feature type="compositionally biased region" description="Acidic residues" evidence="1">
    <location>
        <begin position="1144"/>
        <end position="1157"/>
    </location>
</feature>
<feature type="region of interest" description="Disordered" evidence="1">
    <location>
        <begin position="815"/>
        <end position="834"/>
    </location>
</feature>
<feature type="compositionally biased region" description="Acidic residues" evidence="1">
    <location>
        <begin position="2188"/>
        <end position="2201"/>
    </location>
</feature>
<sequence>MKDPRQCPYNESHLFCRDCAMSYLRVHGCCPFDSRTLPLHKLVRNGRIEQAINELEVKPVMDRTDLTLGEYILLVEKFCTCPKEKREKLEGGEPYTQLAVQSLSPTKRSYLTLPPPRLSPTATTCLSPETSSPSPVSKRSPPKTNIDVTVRVPAGRPPSKQSEGNEMGTLVEEGEVEEEEGGEVPVTTAPDLTVVGTGMPIHPTPSTDQRGPPIGSGKGAERQGGSRPPSAKKNQNRNAPTSDGFSAQNAHADMRALLAASGDSHAEHLLSLIGGGAGDLLGGDSPLIDGGLPSPYPHENAVLLQILQAQQRQLLQQAGGRAAGDPEGHSEEERQMTPLFGASLPPLGGFGAYAARATDQAALITEALRFSLRLQRGLVKQIVRASGTGGFPMTVGAGELSAALNGVTLQQPDRQHEEPQQGQAGTTGKGGKGKKKSKKGGRKREEKETLTFVTRQGLSVSALGSLSWIEAEMPVGTKNAKMPVPPTALIHVPPEGLAVLLDAQVKAEKRRAKRDWERTRMAREEVAKRAAQLISLLNRKDSTNSVGSRAGGGKGGEEEGDLGTSLEGFEETGDEDEEEEETEDDEEGGEELTYEENLKILKTARLALERLEKAERDEGTGGKSHMSPTAPSMSSDHEHLCNQVVPLASLEAYAMGEGEEDDDSSPSNGEGGKALEDILPPKGPQRTQENAGARERVKNAKTQESEYVQGQTEVISPPEKHGGGRGGGAKASFNVRTVLGAFPGDPPTFEGKKDDGGDDRRLLCEVDYNPDTRRLVAAFSLMGDQLDLSTVWLATNLEVTGQGYGEIVARGKQASKERGSVSSAAPSQLSQPVNVRVRKGATPHGSNLIASEGKRKQKAPTHIRQHWSPETDTDKSEKGPIARRPTGWLPPETTATLHKLDEDEIAKDAKGKGGKKQRGEVRVEQSAASKAPKPRVNRILTGWVAPVNQEELMEEARFEDTKRSSGIEKDAEGAERHAHISVAALKPEKGKVARRPTGFVRGPPPPVEEDEDDEEEPSRGNPKGAASFATGTKSGGGKVTRRPTGFVRGPIPTDDDDEDEDEEEEGGPRGATSFATGTKRGGGKVARRPTGFVRGPIPTDDDDEDEEEEEEGPRGATSFATGTKSGGGKVARRPTGFVRGPIPTDDDDEDEEEDEAAGGDAKEVRSLVSDARTIEDLRDEDQSEVWNPKEEGTVRFTAKSMDRPQHKGRVNRRPTGFIHGVRPPSAIEEELEPPEEAKQPPVPVAPITITQEKTRHLDVRRKSNQSSASGVSSILSKGGGKKMKKKMTLAFSADTREEDGGKGPLVSFPKGWRKSVANATPEQLTKLLTGEADLEELGLAAPQQDANSKAASSGGKAGTDGGQKKKGGARVQMGEGVEEPKGGKVKRRPTGFVRGALSNSANDGDDEDGETVHYTNSGPRNTMMRTLESNDEMTFKVKLASEDGRKRTLAAQRGASAISEASAKSEKTDASSVSGILRRPSRKAAAKKKKAGLTFSADTRQEDGGKGPLNAFPKNWRKSIAQATPEQLVLLMSGEAEPEDLGLGQQEEEKKSLASSGSSRRSSSKRKSTHTLTREEAKLAVAALIEKVEAEVERQTTEEQEEEPKGKKGGAKFAAGTHGGGGKVVRRPTGFVRGPIPTDDDLDEDEEEEEGPRGATSFATGTKSGGGKVARRPTGFVRGPIPTDDDLDEDEEDEGPRGATSFATGTKSGGGKVARCPTGFVRGSIPTDDDDEDEEEEEQGPKGATHFATGTKSGGGKVARRPTGFVRGPIPTDEDDEDEDDEEDEGPRGATTFATGTKSGGGKVARRPTGFVRGPIPTDDDDEEEDEEEEGPQGATHFASGTKSGGGKVARRPTGFVRGPIPTDDDDDDDEEEDEEDDGPRGATSFATGTKAGGGKVARRPTGFVRGPIPTDEDDEDEDEEEDEGPRGATTFATGTKRGGGKVARRPTGFVRGPIPTDDDDEDEEEEDEGPQGATHFATGTKSGGGKVARRPTGFVRGPIPTDEDDEDEDDEEDEGPRGATTFASGTKSGGGKVARRPTGFVRGPIPTDDDDEEDEEGEEEGPQGATHFASGTKSGGGKVARRPTGFVRGPIPTDEDDEDEDDEEDEGPRGATSFATGTKSGGGKVARRPTGFVRGPIPTDEDDEESEEEEEEEEGPQGATHFATGTKSGGGKVARRPTGFVRGPIPTDDDDEDEDDEEDEGPRGATTFATGTKSGGGKVARRPTGFVRGPIPTDEDDEDEEDEEDEGPHGATHFATGTKIGGGKVARRPTGFVRGPIPTDDDDEDEDDEEDEGPRGATTFATGTKSGGGKVARRPTGFVRGLPPPEDDDDDEESDEE</sequence>
<feature type="compositionally biased region" description="Acidic residues" evidence="1">
    <location>
        <begin position="2234"/>
        <end position="2247"/>
    </location>
</feature>
<feature type="region of interest" description="Disordered" evidence="1">
    <location>
        <begin position="106"/>
        <end position="246"/>
    </location>
</feature>
<dbReference type="SUPFAM" id="SSF57850">
    <property type="entry name" value="RING/U-box"/>
    <property type="match status" value="1"/>
</dbReference>
<feature type="compositionally biased region" description="Acidic residues" evidence="1">
    <location>
        <begin position="1053"/>
        <end position="1065"/>
    </location>
</feature>
<feature type="compositionally biased region" description="Acidic residues" evidence="1">
    <location>
        <begin position="2280"/>
        <end position="2293"/>
    </location>
</feature>
<evidence type="ECO:0000256" key="1">
    <source>
        <dbReference type="SAM" id="MobiDB-lite"/>
    </source>
</evidence>
<feature type="compositionally biased region" description="Acidic residues" evidence="1">
    <location>
        <begin position="1818"/>
        <end position="1831"/>
    </location>
</feature>
<feature type="region of interest" description="Disordered" evidence="1">
    <location>
        <begin position="651"/>
        <end position="729"/>
    </location>
</feature>
<feature type="region of interest" description="Disordered" evidence="1">
    <location>
        <begin position="1590"/>
        <end position="2338"/>
    </location>
</feature>
<feature type="region of interest" description="Disordered" evidence="1">
    <location>
        <begin position="411"/>
        <end position="450"/>
    </location>
</feature>
<feature type="compositionally biased region" description="Acidic residues" evidence="1">
    <location>
        <begin position="2140"/>
        <end position="2156"/>
    </location>
</feature>
<feature type="compositionally biased region" description="Acidic residues" evidence="1">
    <location>
        <begin position="1638"/>
        <end position="1650"/>
    </location>
</feature>
<feature type="compositionally biased region" description="Polar residues" evidence="1">
    <location>
        <begin position="232"/>
        <end position="246"/>
    </location>
</feature>
<proteinExistence type="predicted"/>
<feature type="compositionally biased region" description="Basic and acidic residues" evidence="1">
    <location>
        <begin position="867"/>
        <end position="880"/>
    </location>
</feature>
<feature type="compositionally biased region" description="Acidic residues" evidence="1">
    <location>
        <begin position="2002"/>
        <end position="2015"/>
    </location>
</feature>
<feature type="compositionally biased region" description="Low complexity" evidence="1">
    <location>
        <begin position="131"/>
        <end position="143"/>
    </location>
</feature>
<reference evidence="2" key="1">
    <citation type="submission" date="2014-11" db="EMBL/GenBank/DDBJ databases">
        <authorList>
            <person name="Otto D Thomas"/>
            <person name="Naeem Raeece"/>
        </authorList>
    </citation>
    <scope>NUCLEOTIDE SEQUENCE</scope>
</reference>